<dbReference type="Proteomes" id="UP000310200">
    <property type="component" value="Unassembled WGS sequence"/>
</dbReference>
<proteinExistence type="predicted"/>
<gene>
    <name evidence="2" type="ORF">DBV15_07582</name>
</gene>
<sequence>MTTIAFCIKLPHFTFLQGIITRSITCTLRMQLKACPACTRKNLAGKSNDVDAESRGARTWIERIPATRDQTSTSRVRACARAQGKNTRARKTRGAARAPGHISPSPGWAAGRVGRSRSIDRYLNEYSSAEKGSYSGTKLMTDNPNRSQCDSKEEFPRSRKSTMNILFKSDCGENPFTKFVRGEFLRELHLQRVQLRDRSRKVARLSLCGSISRRRSGDVMSYGVTLDLQVRRVNQLLSLNCLYLWAARLHNAAFDLSFDLLVSPVSLITFPSQEFWHCKANDFRAYARYKLHRICK</sequence>
<keyword evidence="3" id="KW-1185">Reference proteome</keyword>
<feature type="region of interest" description="Disordered" evidence="1">
    <location>
        <begin position="80"/>
        <end position="110"/>
    </location>
</feature>
<evidence type="ECO:0000313" key="3">
    <source>
        <dbReference type="Proteomes" id="UP000310200"/>
    </source>
</evidence>
<feature type="region of interest" description="Disordered" evidence="1">
    <location>
        <begin position="133"/>
        <end position="155"/>
    </location>
</feature>
<comment type="caution">
    <text evidence="2">The sequence shown here is derived from an EMBL/GenBank/DDBJ whole genome shotgun (WGS) entry which is preliminary data.</text>
</comment>
<feature type="compositionally biased region" description="Polar residues" evidence="1">
    <location>
        <begin position="134"/>
        <end position="148"/>
    </location>
</feature>
<dbReference type="EMBL" id="QBLH01000104">
    <property type="protein sequence ID" value="TGZ57930.1"/>
    <property type="molecule type" value="Genomic_DNA"/>
</dbReference>
<accession>A0A4S2L5I1</accession>
<evidence type="ECO:0000256" key="1">
    <source>
        <dbReference type="SAM" id="MobiDB-lite"/>
    </source>
</evidence>
<dbReference type="AlphaFoldDB" id="A0A4S2L5I1"/>
<name>A0A4S2L5I1_9HYME</name>
<protein>
    <submittedName>
        <fullName evidence="2">Uncharacterized protein</fullName>
    </submittedName>
</protein>
<reference evidence="2 3" key="1">
    <citation type="journal article" date="2019" name="Philos. Trans. R. Soc. Lond., B, Biol. Sci.">
        <title>Ant behaviour and brain gene expression of defending hosts depend on the ecological success of the intruding social parasite.</title>
        <authorList>
            <person name="Kaur R."/>
            <person name="Stoldt M."/>
            <person name="Jongepier E."/>
            <person name="Feldmeyer B."/>
            <person name="Menzel F."/>
            <person name="Bornberg-Bauer E."/>
            <person name="Foitzik S."/>
        </authorList>
    </citation>
    <scope>NUCLEOTIDE SEQUENCE [LARGE SCALE GENOMIC DNA]</scope>
    <source>
        <tissue evidence="2">Whole body</tissue>
    </source>
</reference>
<organism evidence="2 3">
    <name type="scientific">Temnothorax longispinosus</name>
    <dbReference type="NCBI Taxonomy" id="300112"/>
    <lineage>
        <taxon>Eukaryota</taxon>
        <taxon>Metazoa</taxon>
        <taxon>Ecdysozoa</taxon>
        <taxon>Arthropoda</taxon>
        <taxon>Hexapoda</taxon>
        <taxon>Insecta</taxon>
        <taxon>Pterygota</taxon>
        <taxon>Neoptera</taxon>
        <taxon>Endopterygota</taxon>
        <taxon>Hymenoptera</taxon>
        <taxon>Apocrita</taxon>
        <taxon>Aculeata</taxon>
        <taxon>Formicoidea</taxon>
        <taxon>Formicidae</taxon>
        <taxon>Myrmicinae</taxon>
        <taxon>Temnothorax</taxon>
    </lineage>
</organism>
<evidence type="ECO:0000313" key="2">
    <source>
        <dbReference type="EMBL" id="TGZ57930.1"/>
    </source>
</evidence>